<proteinExistence type="predicted"/>
<keyword evidence="5" id="KW-0378">Hydrolase</keyword>
<dbReference type="GO" id="GO:0008061">
    <property type="term" value="F:chitin binding"/>
    <property type="evidence" value="ECO:0007669"/>
    <property type="project" value="UniProtKB-UniRule"/>
</dbReference>
<evidence type="ECO:0000256" key="7">
    <source>
        <dbReference type="ARBA" id="ARBA00023285"/>
    </source>
</evidence>
<evidence type="ECO:0000256" key="10">
    <source>
        <dbReference type="SAM" id="SignalP"/>
    </source>
</evidence>
<evidence type="ECO:0000256" key="1">
    <source>
        <dbReference type="ARBA" id="ARBA00001941"/>
    </source>
</evidence>
<feature type="region of interest" description="Disordered" evidence="9">
    <location>
        <begin position="226"/>
        <end position="246"/>
    </location>
</feature>
<feature type="compositionally biased region" description="Low complexity" evidence="9">
    <location>
        <begin position="226"/>
        <end position="241"/>
    </location>
</feature>
<dbReference type="CDD" id="cd11618">
    <property type="entry name" value="ChtBD1_1"/>
    <property type="match status" value="3"/>
</dbReference>
<protein>
    <recommendedName>
        <fullName evidence="11">Chitin-binding type-1 domain-containing protein</fullName>
    </recommendedName>
</protein>
<feature type="region of interest" description="Disordered" evidence="9">
    <location>
        <begin position="426"/>
        <end position="461"/>
    </location>
</feature>
<feature type="chain" id="PRO_5042561428" description="Chitin-binding type-1 domain-containing protein" evidence="10">
    <location>
        <begin position="23"/>
        <end position="1328"/>
    </location>
</feature>
<evidence type="ECO:0000256" key="2">
    <source>
        <dbReference type="ARBA" id="ARBA00022669"/>
    </source>
</evidence>
<keyword evidence="4 10" id="KW-0732">Signal</keyword>
<evidence type="ECO:0000256" key="5">
    <source>
        <dbReference type="ARBA" id="ARBA00022801"/>
    </source>
</evidence>
<keyword evidence="2 8" id="KW-0147">Chitin-binding</keyword>
<feature type="signal peptide" evidence="10">
    <location>
        <begin position="1"/>
        <end position="22"/>
    </location>
</feature>
<evidence type="ECO:0000313" key="12">
    <source>
        <dbReference type="EMBL" id="KAK3054837.1"/>
    </source>
</evidence>
<feature type="region of interest" description="Disordered" evidence="9">
    <location>
        <begin position="1076"/>
        <end position="1120"/>
    </location>
</feature>
<evidence type="ECO:0000256" key="4">
    <source>
        <dbReference type="ARBA" id="ARBA00022729"/>
    </source>
</evidence>
<dbReference type="InterPro" id="IPR036861">
    <property type="entry name" value="Endochitinase-like_sf"/>
</dbReference>
<dbReference type="Proteomes" id="UP001271007">
    <property type="component" value="Unassembled WGS sequence"/>
</dbReference>
<feature type="region of interest" description="Disordered" evidence="9">
    <location>
        <begin position="783"/>
        <end position="973"/>
    </location>
</feature>
<evidence type="ECO:0000256" key="9">
    <source>
        <dbReference type="SAM" id="MobiDB-lite"/>
    </source>
</evidence>
<evidence type="ECO:0000256" key="3">
    <source>
        <dbReference type="ARBA" id="ARBA00022723"/>
    </source>
</evidence>
<dbReference type="GO" id="GO:0016787">
    <property type="term" value="F:hydrolase activity"/>
    <property type="evidence" value="ECO:0007669"/>
    <property type="project" value="UniProtKB-KW"/>
</dbReference>
<sequence length="1328" mass="135229">MFWRDVAAALLSIAISARSANAKLITITETASVCSAVYTSASRSYTIVQSTVTVVPIPWTDDDANSGTPFVLQVEPSSPSARRRRAIVQPVWVKSNGDTTTVGSEAAQYKINHGKLTSVSGGHISTNEGVKFQPFALTSEIGSIATTFMVHQGVLNWTNSDFKQGIAQLYRVSSNGSANAPVIARFRGRIDPTWSPIVVYARPVRDATQPSTSASTTVSTEILVGTKSTTSGASPTGTPKPENASPNGLCGGSNGYTCAGSGYGNCCSGDGFCGNGLNYCGADCQPDFGKCSTAPQSSVTFSSSTSTVEPTSSAVPTFACPADDRKNVVDIGGVEYTLGCAQDTTIGAYGSAPVANSFGECFALCDAEVRCTAFTYVGGKNGVGGGVCYFKDLPAIFVNWKPRRVAAIRLSPFSATSSSSASLYTSTAGPIGPNHPGTPSTSRAYSNQSMTQTATSMMPSSTLPVSPMGECGTQGNGGTPDGYTCTGSGFGACCSNSGFCGDGPDYCAVGCQSDYGVCTPQTGQPVTINGECGADFSNTTCTGGKFGPCCSNSGFCGSTLDYCGPQNCNSAFGTCGMTNSSIPATMNSMTPTMGSAMSTVQSTGSSIASIPTSVPLISSRGSTASSTTVSTSSTSTIPVCPQRTCGPNSSGSSSCTDGYGNTFTITCGTSYQGNLILRAAKANVGACLTLCDTTAGCIAVSYVAGTCDLLSTVTGSLPVTGGAGATRPTDVATVYTAPPMSTSSMSSDMAVSTSAIMTPSNSTMTTSSSAVQFSLSTSISAGAASTSSSSPTLSTTGASSTFSGDSSATSSSTRTPTRTSSYTGPRTWSTTSSTLTTSQPSVSSVASSVATGSSSTSSSPAQTTSSSSAPTTSTSSTRTRTHSTTTSSALSDSGSSTSSSQAASTTSSTLPSTDLSTSSSSTSTRTGSYTGSRTRSRTTTTTTTASSTSSSSQMSSPSSTAGQPTYTPTTYNPPCPAANGTGFTDTAGNQYVILCDKDTAPGAVGVTQQPNFAACINSCSSAVLIRPCISVTYVGGTCYYKSEYQGNTPSVGAYAAILASLVGVTPATYTPVSSTAYTTTRTTTTRTTTTTTSSSRSSGSNTVTAGPTTTQSSATSSGSSSSTSYLVLTAPTPCNFGDPPNTDEDDSYCEIDLPFAMRMYAQSDSHTYASTNGFLSIKSGSAQYQPGTFPLSYLPNNTVAPFMDDLYLYGTGSPQDGIFYQIKAGGSGVTYEYYLERAGDVSYPFHFTVDYDRASPGIFVFTYYSTGGPNDNGIYCGVGTQGIDDSGNFAGTTYGYESGSIQPGLVVTCDTNQNTCVTTTPPTPYKKR</sequence>
<comment type="cofactor">
    <cofactor evidence="1">
        <name>Co(2+)</name>
        <dbReference type="ChEBI" id="CHEBI:48828"/>
    </cofactor>
</comment>
<feature type="compositionally biased region" description="Polar residues" evidence="9">
    <location>
        <begin position="437"/>
        <end position="461"/>
    </location>
</feature>
<comment type="caution">
    <text evidence="8">Lacks conserved residue(s) required for the propagation of feature annotation.</text>
</comment>
<feature type="domain" description="Chitin-binding type-1" evidence="11">
    <location>
        <begin position="529"/>
        <end position="577"/>
    </location>
</feature>
<dbReference type="SMART" id="SM00270">
    <property type="entry name" value="ChtBD1"/>
    <property type="match status" value="3"/>
</dbReference>
<gene>
    <name evidence="12" type="ORF">LTR09_003995</name>
</gene>
<dbReference type="InterPro" id="IPR001002">
    <property type="entry name" value="Chitin-bd_1"/>
</dbReference>
<keyword evidence="13" id="KW-1185">Reference proteome</keyword>
<dbReference type="EMBL" id="JAWDJX010000010">
    <property type="protein sequence ID" value="KAK3054837.1"/>
    <property type="molecule type" value="Genomic_DNA"/>
</dbReference>
<dbReference type="PANTHER" id="PTHR46471:SF2">
    <property type="entry name" value="CHITIN DEACETYLASE-RELATED"/>
    <property type="match status" value="1"/>
</dbReference>
<evidence type="ECO:0000259" key="11">
    <source>
        <dbReference type="PROSITE" id="PS50941"/>
    </source>
</evidence>
<dbReference type="PROSITE" id="PS50941">
    <property type="entry name" value="CHIT_BIND_I_2"/>
    <property type="match status" value="3"/>
</dbReference>
<dbReference type="Pfam" id="PF25485">
    <property type="entry name" value="DUF7908"/>
    <property type="match status" value="1"/>
</dbReference>
<organism evidence="12 13">
    <name type="scientific">Extremus antarcticus</name>
    <dbReference type="NCBI Taxonomy" id="702011"/>
    <lineage>
        <taxon>Eukaryota</taxon>
        <taxon>Fungi</taxon>
        <taxon>Dikarya</taxon>
        <taxon>Ascomycota</taxon>
        <taxon>Pezizomycotina</taxon>
        <taxon>Dothideomycetes</taxon>
        <taxon>Dothideomycetidae</taxon>
        <taxon>Mycosphaerellales</taxon>
        <taxon>Extremaceae</taxon>
        <taxon>Extremus</taxon>
    </lineage>
</organism>
<evidence type="ECO:0000256" key="6">
    <source>
        <dbReference type="ARBA" id="ARBA00023277"/>
    </source>
</evidence>
<feature type="disulfide bond" evidence="8">
    <location>
        <begin position="266"/>
        <end position="280"/>
    </location>
</feature>
<keyword evidence="3" id="KW-0479">Metal-binding</keyword>
<feature type="domain" description="Chitin-binding type-1" evidence="11">
    <location>
        <begin position="247"/>
        <end position="293"/>
    </location>
</feature>
<keyword evidence="7" id="KW-0170">Cobalt</keyword>
<dbReference type="PANTHER" id="PTHR46471">
    <property type="entry name" value="CHITIN DEACETYLASE"/>
    <property type="match status" value="1"/>
</dbReference>
<dbReference type="GO" id="GO:0046872">
    <property type="term" value="F:metal ion binding"/>
    <property type="evidence" value="ECO:0007669"/>
    <property type="project" value="UniProtKB-KW"/>
</dbReference>
<feature type="compositionally biased region" description="Low complexity" evidence="9">
    <location>
        <begin position="783"/>
        <end position="970"/>
    </location>
</feature>
<reference evidence="12" key="1">
    <citation type="submission" date="2023-04" db="EMBL/GenBank/DDBJ databases">
        <title>Black Yeasts Isolated from many extreme environments.</title>
        <authorList>
            <person name="Coleine C."/>
            <person name="Stajich J.E."/>
            <person name="Selbmann L."/>
        </authorList>
    </citation>
    <scope>NUCLEOTIDE SEQUENCE</scope>
    <source>
        <strain evidence="12">CCFEE 5312</strain>
    </source>
</reference>
<evidence type="ECO:0000313" key="13">
    <source>
        <dbReference type="Proteomes" id="UP001271007"/>
    </source>
</evidence>
<feature type="disulfide bond" evidence="8">
    <location>
        <begin position="493"/>
        <end position="507"/>
    </location>
</feature>
<name>A0AAJ0DJ35_9PEZI</name>
<accession>A0AAJ0DJ35</accession>
<dbReference type="InterPro" id="IPR057230">
    <property type="entry name" value="DUF7908"/>
</dbReference>
<comment type="caution">
    <text evidence="12">The sequence shown here is derived from an EMBL/GenBank/DDBJ whole genome shotgun (WGS) entry which is preliminary data.</text>
</comment>
<feature type="domain" description="Chitin-binding type-1" evidence="11">
    <location>
        <begin position="468"/>
        <end position="520"/>
    </location>
</feature>
<keyword evidence="8" id="KW-1015">Disulfide bond</keyword>
<keyword evidence="6" id="KW-0119">Carbohydrate metabolism</keyword>
<feature type="disulfide bond" evidence="8">
    <location>
        <begin position="549"/>
        <end position="563"/>
    </location>
</feature>
<dbReference type="Gene3D" id="3.30.60.10">
    <property type="entry name" value="Endochitinase-like"/>
    <property type="match status" value="3"/>
</dbReference>
<evidence type="ECO:0000256" key="8">
    <source>
        <dbReference type="PROSITE-ProRule" id="PRU00261"/>
    </source>
</evidence>
<dbReference type="SUPFAM" id="SSF57016">
    <property type="entry name" value="Plant lectins/antimicrobial peptides"/>
    <property type="match status" value="3"/>
</dbReference>